<dbReference type="InterPro" id="IPR058031">
    <property type="entry name" value="AAA_lid_NorR"/>
</dbReference>
<dbReference type="InterPro" id="IPR035965">
    <property type="entry name" value="PAS-like_dom_sf"/>
</dbReference>
<feature type="domain" description="PAS" evidence="4">
    <location>
        <begin position="10"/>
        <end position="48"/>
    </location>
</feature>
<reference evidence="5 6" key="1">
    <citation type="submission" date="2016-11" db="EMBL/GenBank/DDBJ databases">
        <authorList>
            <person name="Jaros S."/>
            <person name="Januszkiewicz K."/>
            <person name="Wedrychowicz H."/>
        </authorList>
    </citation>
    <scope>NUCLEOTIDE SEQUENCE [LARGE SCALE GENOMIC DNA]</scope>
    <source>
        <strain evidence="5 6">DSM 6191</strain>
    </source>
</reference>
<dbReference type="Pfam" id="PF25601">
    <property type="entry name" value="AAA_lid_14"/>
    <property type="match status" value="1"/>
</dbReference>
<dbReference type="InterPro" id="IPR000014">
    <property type="entry name" value="PAS"/>
</dbReference>
<accession>A0A1M5ZW17</accession>
<evidence type="ECO:0000259" key="4">
    <source>
        <dbReference type="PROSITE" id="PS50112"/>
    </source>
</evidence>
<evidence type="ECO:0000256" key="1">
    <source>
        <dbReference type="ARBA" id="ARBA00022741"/>
    </source>
</evidence>
<dbReference type="Gene3D" id="3.40.50.300">
    <property type="entry name" value="P-loop containing nucleotide triphosphate hydrolases"/>
    <property type="match status" value="1"/>
</dbReference>
<gene>
    <name evidence="5" type="ORF">SAMN02745941_03502</name>
</gene>
<dbReference type="SMART" id="SM00091">
    <property type="entry name" value="PAS"/>
    <property type="match status" value="1"/>
</dbReference>
<dbReference type="InterPro" id="IPR013767">
    <property type="entry name" value="PAS_fold"/>
</dbReference>
<proteinExistence type="predicted"/>
<dbReference type="Gene3D" id="3.30.450.20">
    <property type="entry name" value="PAS domain"/>
    <property type="match status" value="1"/>
</dbReference>
<dbReference type="InterPro" id="IPR002078">
    <property type="entry name" value="Sigma_54_int"/>
</dbReference>
<dbReference type="FunFam" id="3.40.50.300:FF:000006">
    <property type="entry name" value="DNA-binding transcriptional regulator NtrC"/>
    <property type="match status" value="1"/>
</dbReference>
<dbReference type="EMBL" id="FQXU01000011">
    <property type="protein sequence ID" value="SHI28440.1"/>
    <property type="molecule type" value="Genomic_DNA"/>
</dbReference>
<dbReference type="SUPFAM" id="SSF52540">
    <property type="entry name" value="P-loop containing nucleoside triphosphate hydrolases"/>
    <property type="match status" value="1"/>
</dbReference>
<evidence type="ECO:0000256" key="2">
    <source>
        <dbReference type="ARBA" id="ARBA00022840"/>
    </source>
</evidence>
<dbReference type="SMART" id="SM00382">
    <property type="entry name" value="AAA"/>
    <property type="match status" value="1"/>
</dbReference>
<protein>
    <submittedName>
        <fullName evidence="5">Transcriptional regulator containing PAS, AAA-type ATPase, and DNA-binding Fis domains</fullName>
    </submittedName>
</protein>
<feature type="domain" description="Sigma-54 factor interaction" evidence="3">
    <location>
        <begin position="142"/>
        <end position="371"/>
    </location>
</feature>
<keyword evidence="1" id="KW-0547">Nucleotide-binding</keyword>
<evidence type="ECO:0000313" key="6">
    <source>
        <dbReference type="Proteomes" id="UP000184241"/>
    </source>
</evidence>
<dbReference type="SUPFAM" id="SSF55785">
    <property type="entry name" value="PYP-like sensor domain (PAS domain)"/>
    <property type="match status" value="1"/>
</dbReference>
<evidence type="ECO:0000259" key="3">
    <source>
        <dbReference type="PROSITE" id="PS50045"/>
    </source>
</evidence>
<dbReference type="InterPro" id="IPR025662">
    <property type="entry name" value="Sigma_54_int_dom_ATP-bd_1"/>
</dbReference>
<keyword evidence="2" id="KW-0067">ATP-binding</keyword>
<dbReference type="PROSITE" id="PS00676">
    <property type="entry name" value="SIGMA54_INTERACT_2"/>
    <property type="match status" value="1"/>
</dbReference>
<dbReference type="GO" id="GO:0005524">
    <property type="term" value="F:ATP binding"/>
    <property type="evidence" value="ECO:0007669"/>
    <property type="project" value="UniProtKB-KW"/>
</dbReference>
<dbReference type="AlphaFoldDB" id="A0A1M5ZW17"/>
<keyword evidence="5" id="KW-0238">DNA-binding</keyword>
<dbReference type="InterPro" id="IPR027417">
    <property type="entry name" value="P-loop_NTPase"/>
</dbReference>
<dbReference type="RefSeq" id="WP_073021571.1">
    <property type="nucleotide sequence ID" value="NZ_FQXU01000011.1"/>
</dbReference>
<organism evidence="5 6">
    <name type="scientific">Clostridium intestinale DSM 6191</name>
    <dbReference type="NCBI Taxonomy" id="1121320"/>
    <lineage>
        <taxon>Bacteria</taxon>
        <taxon>Bacillati</taxon>
        <taxon>Bacillota</taxon>
        <taxon>Clostridia</taxon>
        <taxon>Eubacteriales</taxon>
        <taxon>Clostridiaceae</taxon>
        <taxon>Clostridium</taxon>
    </lineage>
</organism>
<sequence>MKINEWQMNIFDSLYDGVLIADREFRVVYINPAYTRITNVNYEDIIGKEISEVRLGSKLPEVISSGKKLIGIKRKVSGIEYIVNIVPIIENNDIVGGISILNEINDIYKLVEELRKSNDIIKDLKDKVKNIGNQARYVFDDIVGEDPKTIETKALAIKIAKKDLNVLITGESGTGKELIAQAIHNESERRNKPFVAINCATLESNFLESELFGYSEGAFTGAKKGGKRGLFLEASGGTLFLDELSEMDYKLQAKLLRTLQENIIRPIGGVTEIPIDVRIIAATNRNLETMIENNEFRRDLYYRIAIFTVNLLPLRERRKDIIPLSKNFLKRIEKKFRKDLSLNEEVLKLLESFKWSGNVRELKNAIEFAAMMTEDNEIKISDLPKKIQEEGFIHNLIPIKTLEDIIKETEKNEIEKAIKLYGDTVEGKKSAAKALGISLASLYNKIK</sequence>
<dbReference type="PROSITE" id="PS00675">
    <property type="entry name" value="SIGMA54_INTERACT_1"/>
    <property type="match status" value="1"/>
</dbReference>
<dbReference type="Pfam" id="PF00158">
    <property type="entry name" value="Sigma54_activat"/>
    <property type="match status" value="1"/>
</dbReference>
<evidence type="ECO:0000313" key="5">
    <source>
        <dbReference type="EMBL" id="SHI28440.1"/>
    </source>
</evidence>
<dbReference type="PANTHER" id="PTHR32071">
    <property type="entry name" value="TRANSCRIPTIONAL REGULATORY PROTEIN"/>
    <property type="match status" value="1"/>
</dbReference>
<dbReference type="Proteomes" id="UP000184241">
    <property type="component" value="Unassembled WGS sequence"/>
</dbReference>
<dbReference type="Gene3D" id="1.10.8.60">
    <property type="match status" value="1"/>
</dbReference>
<dbReference type="InterPro" id="IPR009057">
    <property type="entry name" value="Homeodomain-like_sf"/>
</dbReference>
<dbReference type="InterPro" id="IPR025943">
    <property type="entry name" value="Sigma_54_int_dom_ATP-bd_2"/>
</dbReference>
<dbReference type="PROSITE" id="PS50112">
    <property type="entry name" value="PAS"/>
    <property type="match status" value="1"/>
</dbReference>
<dbReference type="CDD" id="cd00009">
    <property type="entry name" value="AAA"/>
    <property type="match status" value="1"/>
</dbReference>
<dbReference type="Gene3D" id="1.10.10.60">
    <property type="entry name" value="Homeodomain-like"/>
    <property type="match status" value="1"/>
</dbReference>
<dbReference type="GO" id="GO:0003677">
    <property type="term" value="F:DNA binding"/>
    <property type="evidence" value="ECO:0007669"/>
    <property type="project" value="UniProtKB-KW"/>
</dbReference>
<dbReference type="CDD" id="cd00130">
    <property type="entry name" value="PAS"/>
    <property type="match status" value="1"/>
</dbReference>
<dbReference type="SUPFAM" id="SSF46689">
    <property type="entry name" value="Homeodomain-like"/>
    <property type="match status" value="1"/>
</dbReference>
<dbReference type="GO" id="GO:0006355">
    <property type="term" value="P:regulation of DNA-templated transcription"/>
    <property type="evidence" value="ECO:0007669"/>
    <property type="project" value="InterPro"/>
</dbReference>
<dbReference type="Pfam" id="PF00989">
    <property type="entry name" value="PAS"/>
    <property type="match status" value="1"/>
</dbReference>
<dbReference type="InterPro" id="IPR003593">
    <property type="entry name" value="AAA+_ATPase"/>
</dbReference>
<name>A0A1M5ZW17_9CLOT</name>
<dbReference type="PROSITE" id="PS50045">
    <property type="entry name" value="SIGMA54_INTERACT_4"/>
    <property type="match status" value="1"/>
</dbReference>